<comment type="caution">
    <text evidence="4">The sequence shown here is derived from an EMBL/GenBank/DDBJ whole genome shotgun (WGS) entry which is preliminary data.</text>
</comment>
<organism evidence="4 5">
    <name type="scientific">Parachlamydia acanthamoebae</name>
    <dbReference type="NCBI Taxonomy" id="83552"/>
    <lineage>
        <taxon>Bacteria</taxon>
        <taxon>Pseudomonadati</taxon>
        <taxon>Chlamydiota</taxon>
        <taxon>Chlamydiia</taxon>
        <taxon>Parachlamydiales</taxon>
        <taxon>Parachlamydiaceae</taxon>
        <taxon>Parachlamydia</taxon>
    </lineage>
</organism>
<dbReference type="InterPro" id="IPR048289">
    <property type="entry name" value="RRM2_NsCP33-like"/>
</dbReference>
<dbReference type="GO" id="GO:0003723">
    <property type="term" value="F:RNA binding"/>
    <property type="evidence" value="ECO:0007669"/>
    <property type="project" value="UniProtKB-KW"/>
</dbReference>
<dbReference type="Gene3D" id="3.30.70.330">
    <property type="match status" value="1"/>
</dbReference>
<dbReference type="PROSITE" id="PS50102">
    <property type="entry name" value="RRM"/>
    <property type="match status" value="1"/>
</dbReference>
<keyword evidence="1" id="KW-0694">RNA-binding</keyword>
<evidence type="ECO:0000256" key="1">
    <source>
        <dbReference type="ARBA" id="ARBA00022884"/>
    </source>
</evidence>
<feature type="region of interest" description="Disordered" evidence="2">
    <location>
        <begin position="86"/>
        <end position="120"/>
    </location>
</feature>
<dbReference type="SMART" id="SM00360">
    <property type="entry name" value="RRM"/>
    <property type="match status" value="1"/>
</dbReference>
<evidence type="ECO:0000256" key="2">
    <source>
        <dbReference type="SAM" id="MobiDB-lite"/>
    </source>
</evidence>
<gene>
    <name evidence="4" type="ORF">DB43_FK00080</name>
</gene>
<evidence type="ECO:0000259" key="3">
    <source>
        <dbReference type="PROSITE" id="PS50102"/>
    </source>
</evidence>
<dbReference type="Proteomes" id="UP000031307">
    <property type="component" value="Unassembled WGS sequence"/>
</dbReference>
<dbReference type="Pfam" id="PF00076">
    <property type="entry name" value="RRM_1"/>
    <property type="match status" value="1"/>
</dbReference>
<dbReference type="PATRIC" id="fig|83552.4.peg.906"/>
<dbReference type="InterPro" id="IPR052462">
    <property type="entry name" value="SLIRP/GR-RBP-like"/>
</dbReference>
<reference evidence="4 5" key="1">
    <citation type="journal article" date="2014" name="Mol. Biol. Evol.">
        <title>Massive expansion of Ubiquitination-related gene families within the Chlamydiae.</title>
        <authorList>
            <person name="Domman D."/>
            <person name="Collingro A."/>
            <person name="Lagkouvardos I."/>
            <person name="Gehre L."/>
            <person name="Weinmaier T."/>
            <person name="Rattei T."/>
            <person name="Subtil A."/>
            <person name="Horn M."/>
        </authorList>
    </citation>
    <scope>NUCLEOTIDE SEQUENCE [LARGE SCALE GENOMIC DNA]</scope>
    <source>
        <strain evidence="4 5">OEW1</strain>
    </source>
</reference>
<evidence type="ECO:0000313" key="4">
    <source>
        <dbReference type="EMBL" id="KIA77903.1"/>
    </source>
</evidence>
<evidence type="ECO:0000313" key="5">
    <source>
        <dbReference type="Proteomes" id="UP000031307"/>
    </source>
</evidence>
<feature type="compositionally biased region" description="Basic and acidic residues" evidence="2">
    <location>
        <begin position="90"/>
        <end position="105"/>
    </location>
</feature>
<dbReference type="PANTHER" id="PTHR48027">
    <property type="entry name" value="HETEROGENEOUS NUCLEAR RIBONUCLEOPROTEIN 87F-RELATED"/>
    <property type="match status" value="1"/>
</dbReference>
<sequence length="120" mass="13537">MQSNMETMFMKKKIFVGNLSWKVTDDILRSVFEKIGKVVSVKIITDQYTGKSKGFGFVEMESSEDADKAIRELNETAVLDRNIRVSLAQERSERSGNREPRESHGGGRSGGFRNARTSNM</sequence>
<feature type="domain" description="RRM" evidence="3">
    <location>
        <begin position="12"/>
        <end position="90"/>
    </location>
</feature>
<name>A0A0C1ECV0_9BACT</name>
<dbReference type="InterPro" id="IPR035979">
    <property type="entry name" value="RBD_domain_sf"/>
</dbReference>
<dbReference type="AlphaFoldDB" id="A0A0C1ECV0"/>
<dbReference type="InterPro" id="IPR000504">
    <property type="entry name" value="RRM_dom"/>
</dbReference>
<dbReference type="InterPro" id="IPR012677">
    <property type="entry name" value="Nucleotide-bd_a/b_plait_sf"/>
</dbReference>
<dbReference type="EMBL" id="JSAM01000055">
    <property type="protein sequence ID" value="KIA77903.1"/>
    <property type="molecule type" value="Genomic_DNA"/>
</dbReference>
<proteinExistence type="predicted"/>
<dbReference type="CDD" id="cd21608">
    <property type="entry name" value="RRM2_NsCP33_like"/>
    <property type="match status" value="1"/>
</dbReference>
<protein>
    <recommendedName>
        <fullName evidence="3">RRM domain-containing protein</fullName>
    </recommendedName>
</protein>
<accession>A0A0C1ECV0</accession>
<dbReference type="SUPFAM" id="SSF54928">
    <property type="entry name" value="RNA-binding domain, RBD"/>
    <property type="match status" value="1"/>
</dbReference>